<dbReference type="OrthoDB" id="9783652at2"/>
<dbReference type="GO" id="GO:0005886">
    <property type="term" value="C:plasma membrane"/>
    <property type="evidence" value="ECO:0007669"/>
    <property type="project" value="UniProtKB-SubCell"/>
</dbReference>
<feature type="binding site" evidence="7">
    <location>
        <position position="140"/>
    </location>
    <ligand>
        <name>Mg(2+)</name>
        <dbReference type="ChEBI" id="CHEBI:18420"/>
    </ligand>
</feature>
<evidence type="ECO:0000256" key="8">
    <source>
        <dbReference type="SAM" id="Phobius"/>
    </source>
</evidence>
<protein>
    <submittedName>
        <fullName evidence="9">UDP-N-acetylmuramyl pentapeptide phosphotransferase/UDP-N-acetylglucosamine-1-phosphate transferase</fullName>
    </submittedName>
</protein>
<dbReference type="PANTHER" id="PTHR22926">
    <property type="entry name" value="PHOSPHO-N-ACETYLMURAMOYL-PENTAPEPTIDE-TRANSFERASE"/>
    <property type="match status" value="1"/>
</dbReference>
<dbReference type="InterPro" id="IPR000715">
    <property type="entry name" value="Glycosyl_transferase_4"/>
</dbReference>
<gene>
    <name evidence="9" type="ORF">SAMN05216325_11245</name>
</gene>
<evidence type="ECO:0000256" key="5">
    <source>
        <dbReference type="ARBA" id="ARBA00022989"/>
    </source>
</evidence>
<keyword evidence="6 8" id="KW-0472">Membrane</keyword>
<feature type="transmembrane region" description="Helical" evidence="8">
    <location>
        <begin position="196"/>
        <end position="219"/>
    </location>
</feature>
<feature type="transmembrane region" description="Helical" evidence="8">
    <location>
        <begin position="148"/>
        <end position="166"/>
    </location>
</feature>
<organism evidence="9 10">
    <name type="scientific">Nitrosomonas marina</name>
    <dbReference type="NCBI Taxonomy" id="917"/>
    <lineage>
        <taxon>Bacteria</taxon>
        <taxon>Pseudomonadati</taxon>
        <taxon>Pseudomonadota</taxon>
        <taxon>Betaproteobacteria</taxon>
        <taxon>Nitrosomonadales</taxon>
        <taxon>Nitrosomonadaceae</taxon>
        <taxon>Nitrosomonas</taxon>
    </lineage>
</organism>
<evidence type="ECO:0000256" key="6">
    <source>
        <dbReference type="ARBA" id="ARBA00023136"/>
    </source>
</evidence>
<feature type="transmembrane region" description="Helical" evidence="8">
    <location>
        <begin position="274"/>
        <end position="293"/>
    </location>
</feature>
<feature type="transmembrane region" description="Helical" evidence="8">
    <location>
        <begin position="6"/>
        <end position="28"/>
    </location>
</feature>
<dbReference type="AlphaFoldDB" id="A0A1H8F8U6"/>
<dbReference type="GO" id="GO:0071555">
    <property type="term" value="P:cell wall organization"/>
    <property type="evidence" value="ECO:0007669"/>
    <property type="project" value="TreeGrafter"/>
</dbReference>
<keyword evidence="3 9" id="KW-0808">Transferase</keyword>
<reference evidence="9 10" key="1">
    <citation type="submission" date="2016-10" db="EMBL/GenBank/DDBJ databases">
        <authorList>
            <person name="de Groot N.N."/>
        </authorList>
    </citation>
    <scope>NUCLEOTIDE SEQUENCE [LARGE SCALE GENOMIC DNA]</scope>
    <source>
        <strain evidence="9 10">Nm22</strain>
    </source>
</reference>
<evidence type="ECO:0000313" key="10">
    <source>
        <dbReference type="Proteomes" id="UP000199459"/>
    </source>
</evidence>
<feature type="transmembrane region" description="Helical" evidence="8">
    <location>
        <begin position="299"/>
        <end position="321"/>
    </location>
</feature>
<evidence type="ECO:0000256" key="1">
    <source>
        <dbReference type="ARBA" id="ARBA00004651"/>
    </source>
</evidence>
<name>A0A1H8F8U6_9PROT</name>
<comment type="subcellular location">
    <subcellularLocation>
        <location evidence="1">Cell membrane</location>
        <topology evidence="1">Multi-pass membrane protein</topology>
    </subcellularLocation>
</comment>
<dbReference type="RefSeq" id="WP_090632012.1">
    <property type="nucleotide sequence ID" value="NZ_FOCP01000012.1"/>
</dbReference>
<evidence type="ECO:0000256" key="7">
    <source>
        <dbReference type="PIRSR" id="PIRSR600715-1"/>
    </source>
</evidence>
<evidence type="ECO:0000256" key="3">
    <source>
        <dbReference type="ARBA" id="ARBA00022679"/>
    </source>
</evidence>
<feature type="transmembrane region" description="Helical" evidence="8">
    <location>
        <begin position="225"/>
        <end position="244"/>
    </location>
</feature>
<accession>A0A1H8F8U6</accession>
<dbReference type="PANTHER" id="PTHR22926:SF3">
    <property type="entry name" value="UNDECAPRENYL-PHOSPHATE ALPHA-N-ACETYLGLUCOSAMINYL 1-PHOSPHATE TRANSFERASE"/>
    <property type="match status" value="1"/>
</dbReference>
<dbReference type="Pfam" id="PF00953">
    <property type="entry name" value="Glycos_transf_4"/>
    <property type="match status" value="1"/>
</dbReference>
<keyword evidence="2" id="KW-1003">Cell membrane</keyword>
<dbReference type="GO" id="GO:0016780">
    <property type="term" value="F:phosphotransferase activity, for other substituted phosphate groups"/>
    <property type="evidence" value="ECO:0007669"/>
    <property type="project" value="InterPro"/>
</dbReference>
<feature type="transmembrane region" description="Helical" evidence="8">
    <location>
        <begin position="172"/>
        <end position="189"/>
    </location>
</feature>
<proteinExistence type="predicted"/>
<dbReference type="CDD" id="cd06854">
    <property type="entry name" value="GT_WbpL_WbcO_like"/>
    <property type="match status" value="1"/>
</dbReference>
<dbReference type="Proteomes" id="UP000199459">
    <property type="component" value="Unassembled WGS sequence"/>
</dbReference>
<keyword evidence="4 8" id="KW-0812">Transmembrane</keyword>
<dbReference type="GO" id="GO:0044038">
    <property type="term" value="P:cell wall macromolecule biosynthetic process"/>
    <property type="evidence" value="ECO:0007669"/>
    <property type="project" value="TreeGrafter"/>
</dbReference>
<dbReference type="STRING" id="917.SAMN05216326_10953"/>
<feature type="binding site" evidence="7">
    <location>
        <position position="200"/>
    </location>
    <ligand>
        <name>Mg(2+)</name>
        <dbReference type="ChEBI" id="CHEBI:18420"/>
    </ligand>
</feature>
<feature type="transmembrane region" description="Helical" evidence="8">
    <location>
        <begin position="122"/>
        <end position="141"/>
    </location>
</feature>
<feature type="transmembrane region" description="Helical" evidence="8">
    <location>
        <begin position="97"/>
        <end position="116"/>
    </location>
</feature>
<evidence type="ECO:0000256" key="2">
    <source>
        <dbReference type="ARBA" id="ARBA00022475"/>
    </source>
</evidence>
<comment type="cofactor">
    <cofactor evidence="7">
        <name>Mg(2+)</name>
        <dbReference type="ChEBI" id="CHEBI:18420"/>
    </cofactor>
</comment>
<dbReference type="EMBL" id="FOCP01000012">
    <property type="protein sequence ID" value="SEN27966.1"/>
    <property type="molecule type" value="Genomic_DNA"/>
</dbReference>
<keyword evidence="7" id="KW-0460">Magnesium</keyword>
<sequence>MLLDFPLSVVAALLIAFFVSYCSIAWLIQWKTSAVLDYPNSRSLHTKPVPRIGGIGLLAGVILAWLAVSVQLPVPVWLGIGILAGISIVDDIRNVPVGYRLCVHLLVALGCCFSLMLDLHEWPLVVGITLAMLWMCNLFNFMDGSDGLAGGMILFGFGFYGLMAFLSGDIGFAVTNVSVAAASLGFLLHNFHPARIFLGDVGAIPSGFLAAVMGLIGWMNGLWSLWVPLLVFSPFIVDTTVTLIKRLLRGEKIWQAHREHYYQRMVQSGLGHKNTALLGYGLMLLAGASAVWINGQAAYIQLAVVLIWGAIYLGLILMADLSKKPYAGER</sequence>
<dbReference type="GO" id="GO:0009103">
    <property type="term" value="P:lipopolysaccharide biosynthetic process"/>
    <property type="evidence" value="ECO:0007669"/>
    <property type="project" value="TreeGrafter"/>
</dbReference>
<keyword evidence="5 8" id="KW-1133">Transmembrane helix</keyword>
<dbReference type="GO" id="GO:0046872">
    <property type="term" value="F:metal ion binding"/>
    <property type="evidence" value="ECO:0007669"/>
    <property type="project" value="UniProtKB-KW"/>
</dbReference>
<evidence type="ECO:0000313" key="9">
    <source>
        <dbReference type="EMBL" id="SEN27966.1"/>
    </source>
</evidence>
<evidence type="ECO:0000256" key="4">
    <source>
        <dbReference type="ARBA" id="ARBA00022692"/>
    </source>
</evidence>
<keyword evidence="7" id="KW-0479">Metal-binding</keyword>